<proteinExistence type="predicted"/>
<evidence type="ECO:0000259" key="2">
    <source>
        <dbReference type="PROSITE" id="PS50076"/>
    </source>
</evidence>
<evidence type="ECO:0000313" key="3">
    <source>
        <dbReference type="EMBL" id="RAW59947.1"/>
    </source>
</evidence>
<protein>
    <submittedName>
        <fullName evidence="3">Molecular chaperone DnaJ</fullName>
    </submittedName>
</protein>
<dbReference type="Gene3D" id="1.10.287.110">
    <property type="entry name" value="DnaJ domain"/>
    <property type="match status" value="1"/>
</dbReference>
<organism evidence="3 4">
    <name type="scientific">Faecalibacterium hattorii</name>
    <dbReference type="NCBI Taxonomy" id="2935520"/>
    <lineage>
        <taxon>Bacteria</taxon>
        <taxon>Bacillati</taxon>
        <taxon>Bacillota</taxon>
        <taxon>Clostridia</taxon>
        <taxon>Eubacteriales</taxon>
        <taxon>Oscillospiraceae</taxon>
        <taxon>Faecalibacterium</taxon>
    </lineage>
</organism>
<dbReference type="InterPro" id="IPR001623">
    <property type="entry name" value="DnaJ_domain"/>
</dbReference>
<feature type="domain" description="J" evidence="2">
    <location>
        <begin position="3"/>
        <end position="92"/>
    </location>
</feature>
<evidence type="ECO:0000313" key="4">
    <source>
        <dbReference type="Proteomes" id="UP000250429"/>
    </source>
</evidence>
<dbReference type="GO" id="GO:0005737">
    <property type="term" value="C:cytoplasm"/>
    <property type="evidence" value="ECO:0007669"/>
    <property type="project" value="TreeGrafter"/>
</dbReference>
<dbReference type="SMART" id="SM00271">
    <property type="entry name" value="DnaJ"/>
    <property type="match status" value="1"/>
</dbReference>
<reference evidence="3 4" key="1">
    <citation type="submission" date="2018-02" db="EMBL/GenBank/DDBJ databases">
        <title>Complete genome sequencing of Faecalibacterium prausnitzii strains isolated from the human gut.</title>
        <authorList>
            <person name="Fitzgerald B.C."/>
            <person name="Shkoporov A.N."/>
            <person name="Ross P.R."/>
            <person name="Hill C."/>
        </authorList>
    </citation>
    <scope>NUCLEOTIDE SEQUENCE [LARGE SCALE GENOMIC DNA]</scope>
    <source>
        <strain evidence="3 4">APC922/41-1</strain>
    </source>
</reference>
<comment type="caution">
    <text evidence="3">The sequence shown here is derived from an EMBL/GenBank/DDBJ whole genome shotgun (WGS) entry which is preliminary data.</text>
</comment>
<keyword evidence="1" id="KW-0235">DNA replication</keyword>
<dbReference type="PANTHER" id="PTHR43948:SF14">
    <property type="entry name" value="PROTEIN DNAJ, PUTATIVE-RELATED"/>
    <property type="match status" value="1"/>
</dbReference>
<evidence type="ECO:0000256" key="1">
    <source>
        <dbReference type="ARBA" id="ARBA00022705"/>
    </source>
</evidence>
<gene>
    <name evidence="3" type="ORF">C4N23_09320</name>
</gene>
<dbReference type="GO" id="GO:0044183">
    <property type="term" value="F:protein folding chaperone"/>
    <property type="evidence" value="ECO:0007669"/>
    <property type="project" value="TreeGrafter"/>
</dbReference>
<dbReference type="GO" id="GO:0051087">
    <property type="term" value="F:protein-folding chaperone binding"/>
    <property type="evidence" value="ECO:0007669"/>
    <property type="project" value="TreeGrafter"/>
</dbReference>
<dbReference type="Proteomes" id="UP000250429">
    <property type="component" value="Unassembled WGS sequence"/>
</dbReference>
<dbReference type="Pfam" id="PF00226">
    <property type="entry name" value="DnaJ"/>
    <property type="match status" value="1"/>
</dbReference>
<dbReference type="PANTHER" id="PTHR43948">
    <property type="entry name" value="DNAJ HOMOLOG SUBFAMILY B"/>
    <property type="match status" value="1"/>
</dbReference>
<accession>A0A329UBG2</accession>
<dbReference type="RefSeq" id="WP_112145572.1">
    <property type="nucleotide sequence ID" value="NZ_PRLC01000012.1"/>
</dbReference>
<name>A0A329UBG2_9FIRM</name>
<dbReference type="PRINTS" id="PR00625">
    <property type="entry name" value="JDOMAIN"/>
</dbReference>
<dbReference type="AlphaFoldDB" id="A0A329UBG2"/>
<dbReference type="PROSITE" id="PS50076">
    <property type="entry name" value="DNAJ_2"/>
    <property type="match status" value="1"/>
</dbReference>
<dbReference type="GO" id="GO:0006260">
    <property type="term" value="P:DNA replication"/>
    <property type="evidence" value="ECO:0007669"/>
    <property type="project" value="UniProtKB-KW"/>
</dbReference>
<keyword evidence="4" id="KW-1185">Reference proteome</keyword>
<sequence>MKDPYEVLGIQRGASDEEIKKAYRAKCKRWHPDLNPNDPTAEEHFKEVQAAYDAITKGETGPQSGGYGNPYGQQSYGGSYYGGFQQNYGQQGYTQQDGDWDFGFDPFGFGFGFGGYQQQSGASYNSTDTPELQAARNFIANRRYAEARRVLDGVSNRTARWYYLSSLANQGLGNSIGALQDARRAAQMEPGNTEYQVHLRNLQSSGQTYRTQTTYAQPGGLMRWCWSMILLNLLCNCCCGGWGWGWRFRGI</sequence>
<dbReference type="CDD" id="cd06257">
    <property type="entry name" value="DnaJ"/>
    <property type="match status" value="1"/>
</dbReference>
<dbReference type="GO" id="GO:0051082">
    <property type="term" value="F:unfolded protein binding"/>
    <property type="evidence" value="ECO:0007669"/>
    <property type="project" value="TreeGrafter"/>
</dbReference>
<dbReference type="SUPFAM" id="SSF46565">
    <property type="entry name" value="Chaperone J-domain"/>
    <property type="match status" value="1"/>
</dbReference>
<dbReference type="InterPro" id="IPR036869">
    <property type="entry name" value="J_dom_sf"/>
</dbReference>
<dbReference type="EMBL" id="PRLC01000012">
    <property type="protein sequence ID" value="RAW59947.1"/>
    <property type="molecule type" value="Genomic_DNA"/>
</dbReference>